<proteinExistence type="predicted"/>
<reference evidence="1 2" key="1">
    <citation type="journal article" date="2019" name="Int. J. Syst. Evol. Microbiol.">
        <title>Capsulimonas corticalis gen. nov., sp. nov., an aerobic capsulated bacterium, of a novel bacterial order, Capsulimonadales ord. nov., of the class Armatimonadia of the phylum Armatimonadetes.</title>
        <authorList>
            <person name="Li J."/>
            <person name="Kudo C."/>
            <person name="Tonouchi A."/>
        </authorList>
    </citation>
    <scope>NUCLEOTIDE SEQUENCE [LARGE SCALE GENOMIC DNA]</scope>
    <source>
        <strain evidence="1 2">AX-7</strain>
    </source>
</reference>
<keyword evidence="2" id="KW-1185">Reference proteome</keyword>
<evidence type="ECO:0000313" key="1">
    <source>
        <dbReference type="EMBL" id="BDI33442.1"/>
    </source>
</evidence>
<sequence length="106" mass="11956">MALRTQSEIDLAEARKKIESLNAEITSLQMQILDAADEDEDDPDAVRGGVDHVRLSENFTLMCDHCGDSYRVNSPVEISIMVATMRAYGKLHRSCPANRKEPRRDH</sequence>
<accession>A0A402D5X0</accession>
<dbReference type="RefSeq" id="WP_119324813.1">
    <property type="nucleotide sequence ID" value="NZ_AP025739.1"/>
</dbReference>
<dbReference type="EMBL" id="AP025739">
    <property type="protein sequence ID" value="BDI33442.1"/>
    <property type="molecule type" value="Genomic_DNA"/>
</dbReference>
<protein>
    <submittedName>
        <fullName evidence="1">Uncharacterized protein</fullName>
    </submittedName>
</protein>
<dbReference type="Proteomes" id="UP000287394">
    <property type="component" value="Chromosome"/>
</dbReference>
<name>A0A402D5X0_9BACT</name>
<dbReference type="AlphaFoldDB" id="A0A402D5X0"/>
<evidence type="ECO:0000313" key="2">
    <source>
        <dbReference type="Proteomes" id="UP000287394"/>
    </source>
</evidence>
<gene>
    <name evidence="1" type="ORF">CCAX7_54930</name>
</gene>
<organism evidence="1 2">
    <name type="scientific">Capsulimonas corticalis</name>
    <dbReference type="NCBI Taxonomy" id="2219043"/>
    <lineage>
        <taxon>Bacteria</taxon>
        <taxon>Bacillati</taxon>
        <taxon>Armatimonadota</taxon>
        <taxon>Armatimonadia</taxon>
        <taxon>Capsulimonadales</taxon>
        <taxon>Capsulimonadaceae</taxon>
        <taxon>Capsulimonas</taxon>
    </lineage>
</organism>
<dbReference type="KEGG" id="ccot:CCAX7_54930"/>